<evidence type="ECO:0000313" key="6">
    <source>
        <dbReference type="EMBL" id="CRM98595.1"/>
    </source>
</evidence>
<evidence type="ECO:0000259" key="5">
    <source>
        <dbReference type="PROSITE" id="PS50931"/>
    </source>
</evidence>
<dbReference type="InterPro" id="IPR036388">
    <property type="entry name" value="WH-like_DNA-bd_sf"/>
</dbReference>
<sequence>MKLQQLKYALEVYQHNLNVSEAAEALFTSQPGISKQIKLLEEEIGIQIFIRSGKRVVSVSQPGKVVLDIAERILRDVQNIKNIGSEFTGQDSGSLTVATTHTQARYALPLIVADFVKRYPKVNLTIKQGSPAAIARMVTSGEADLAIVTERIDDHPELGKLPCYDWTHAVIVPNDHPLLECRNPLRIEDLARFPLITYEFAFNAGSSIARAFSKARLEQPDVALAAADTDVLKTYVRLGLGVGLMAKMAYNPDTDGDLQLVDAAHLFEPSPTWIALRSDTYLRGYAYDFIQAFAPHLTREKVDRILYTPISEDFSI</sequence>
<evidence type="ECO:0000256" key="2">
    <source>
        <dbReference type="ARBA" id="ARBA00023015"/>
    </source>
</evidence>
<dbReference type="OMA" id="RWNRCVV"/>
<comment type="similarity">
    <text evidence="1">Belongs to the LysR transcriptional regulatory family.</text>
</comment>
<dbReference type="SUPFAM" id="SSF53850">
    <property type="entry name" value="Periplasmic binding protein-like II"/>
    <property type="match status" value="1"/>
</dbReference>
<dbReference type="PANTHER" id="PTHR30126">
    <property type="entry name" value="HTH-TYPE TRANSCRIPTIONAL REGULATOR"/>
    <property type="match status" value="1"/>
</dbReference>
<dbReference type="GO" id="GO:0003700">
    <property type="term" value="F:DNA-binding transcription factor activity"/>
    <property type="evidence" value="ECO:0007669"/>
    <property type="project" value="InterPro"/>
</dbReference>
<dbReference type="GO" id="GO:0019344">
    <property type="term" value="P:cysteine biosynthetic process"/>
    <property type="evidence" value="ECO:0007669"/>
    <property type="project" value="TreeGrafter"/>
</dbReference>
<dbReference type="Proteomes" id="UP000182715">
    <property type="component" value="Unassembled WGS sequence"/>
</dbReference>
<proteinExistence type="inferred from homology"/>
<dbReference type="CDD" id="cd08413">
    <property type="entry name" value="PBP2_CysB_like"/>
    <property type="match status" value="1"/>
</dbReference>
<dbReference type="Gene3D" id="3.40.190.10">
    <property type="entry name" value="Periplasmic binding protein-like II"/>
    <property type="match status" value="2"/>
</dbReference>
<keyword evidence="4" id="KW-0804">Transcription</keyword>
<keyword evidence="2" id="KW-0805">Transcription regulation</keyword>
<dbReference type="InterPro" id="IPR000847">
    <property type="entry name" value="LysR_HTH_N"/>
</dbReference>
<evidence type="ECO:0000256" key="4">
    <source>
        <dbReference type="ARBA" id="ARBA00023163"/>
    </source>
</evidence>
<dbReference type="AlphaFoldDB" id="A0A0H5DM11"/>
<protein>
    <submittedName>
        <fullName evidence="6">Cys regulon transcriptional activator CysB</fullName>
    </submittedName>
</protein>
<dbReference type="Pfam" id="PF03466">
    <property type="entry name" value="LysR_substrate"/>
    <property type="match status" value="1"/>
</dbReference>
<dbReference type="InterPro" id="IPR036390">
    <property type="entry name" value="WH_DNA-bd_sf"/>
</dbReference>
<dbReference type="InterPro" id="IPR005119">
    <property type="entry name" value="LysR_subst-bd"/>
</dbReference>
<evidence type="ECO:0000313" key="7">
    <source>
        <dbReference type="Proteomes" id="UP000182715"/>
    </source>
</evidence>
<dbReference type="GO" id="GO:0000976">
    <property type="term" value="F:transcription cis-regulatory region binding"/>
    <property type="evidence" value="ECO:0007669"/>
    <property type="project" value="TreeGrafter"/>
</dbReference>
<dbReference type="SUPFAM" id="SSF46785">
    <property type="entry name" value="Winged helix' DNA-binding domain"/>
    <property type="match status" value="1"/>
</dbReference>
<evidence type="ECO:0000256" key="1">
    <source>
        <dbReference type="ARBA" id="ARBA00009437"/>
    </source>
</evidence>
<accession>A0A0H5DM11</accession>
<dbReference type="PROSITE" id="PS50931">
    <property type="entry name" value="HTH_LYSR"/>
    <property type="match status" value="1"/>
</dbReference>
<dbReference type="NCBIfam" id="NF009327">
    <property type="entry name" value="PRK12684.1"/>
    <property type="match status" value="1"/>
</dbReference>
<dbReference type="PANTHER" id="PTHR30126:SF6">
    <property type="entry name" value="HTH-TYPE TRANSCRIPTIONAL REGULATOR CYSB-RELATED"/>
    <property type="match status" value="1"/>
</dbReference>
<dbReference type="InterPro" id="IPR037423">
    <property type="entry name" value="CysB_PBP2"/>
</dbReference>
<dbReference type="Gene3D" id="1.10.10.10">
    <property type="entry name" value="Winged helix-like DNA-binding domain superfamily/Winged helix DNA-binding domain"/>
    <property type="match status" value="1"/>
</dbReference>
<name>A0A0H5DM11_NEIMI</name>
<feature type="domain" description="HTH lysR-type" evidence="5">
    <location>
        <begin position="1"/>
        <end position="59"/>
    </location>
</feature>
<evidence type="ECO:0000256" key="3">
    <source>
        <dbReference type="ARBA" id="ARBA00023125"/>
    </source>
</evidence>
<organism evidence="6 7">
    <name type="scientific">Neisseria meningitidis serogroup B</name>
    <dbReference type="NCBI Taxonomy" id="491"/>
    <lineage>
        <taxon>Bacteria</taxon>
        <taxon>Pseudomonadati</taxon>
        <taxon>Pseudomonadota</taxon>
        <taxon>Betaproteobacteria</taxon>
        <taxon>Neisseriales</taxon>
        <taxon>Neisseriaceae</taxon>
        <taxon>Neisseria</taxon>
    </lineage>
</organism>
<dbReference type="EMBL" id="CVTF01000003">
    <property type="protein sequence ID" value="CRM98595.1"/>
    <property type="molecule type" value="Genomic_DNA"/>
</dbReference>
<reference evidence="6 7" key="1">
    <citation type="submission" date="2014-11" db="EMBL/GenBank/DDBJ databases">
        <authorList>
            <person name="Diene M.Seydina."/>
        </authorList>
    </citation>
    <scope>NUCLEOTIDE SEQUENCE [LARGE SCALE GENOMIC DNA]</scope>
    <source>
        <strain evidence="6 7">Neisseria meningitidis CHUV</strain>
    </source>
</reference>
<keyword evidence="3" id="KW-0238">DNA-binding</keyword>
<dbReference type="Pfam" id="PF00126">
    <property type="entry name" value="HTH_1"/>
    <property type="match status" value="1"/>
</dbReference>
<dbReference type="PRINTS" id="PR00039">
    <property type="entry name" value="HTHLYSR"/>
</dbReference>